<accession>A0A3A0VT01</accession>
<dbReference type="RefSeq" id="WP_119484713.1">
    <property type="nucleotide sequence ID" value="NZ_QYJN01000002.1"/>
</dbReference>
<evidence type="ECO:0000256" key="5">
    <source>
        <dbReference type="ARBA" id="ARBA00022692"/>
    </source>
</evidence>
<evidence type="ECO:0000256" key="2">
    <source>
        <dbReference type="ARBA" id="ARBA00005982"/>
    </source>
</evidence>
<evidence type="ECO:0000259" key="10">
    <source>
        <dbReference type="PROSITE" id="PS50850"/>
    </source>
</evidence>
<feature type="domain" description="Major facilitator superfamily (MFS) profile" evidence="10">
    <location>
        <begin position="1"/>
        <end position="213"/>
    </location>
</feature>
<keyword evidence="3 8" id="KW-0813">Transport</keyword>
<dbReference type="GO" id="GO:0015333">
    <property type="term" value="F:peptide:proton symporter activity"/>
    <property type="evidence" value="ECO:0007669"/>
    <property type="project" value="UniProtKB-ARBA"/>
</dbReference>
<evidence type="ECO:0000313" key="11">
    <source>
        <dbReference type="EMBL" id="RIP35939.1"/>
    </source>
</evidence>
<comment type="caution">
    <text evidence="11">The sequence shown here is derived from an EMBL/GenBank/DDBJ whole genome shotgun (WGS) entry which is preliminary data.</text>
</comment>
<keyword evidence="5 8" id="KW-0812">Transmembrane</keyword>
<dbReference type="InterPro" id="IPR020846">
    <property type="entry name" value="MFS_dom"/>
</dbReference>
<dbReference type="InterPro" id="IPR000109">
    <property type="entry name" value="POT_fam"/>
</dbReference>
<feature type="transmembrane region" description="Helical" evidence="9">
    <location>
        <begin position="443"/>
        <end position="460"/>
    </location>
</feature>
<feature type="transmembrane region" description="Helical" evidence="9">
    <location>
        <begin position="260"/>
        <end position="281"/>
    </location>
</feature>
<evidence type="ECO:0000256" key="4">
    <source>
        <dbReference type="ARBA" id="ARBA00022475"/>
    </source>
</evidence>
<comment type="similarity">
    <text evidence="2 8">Belongs to the major facilitator superfamily. Proton-dependent oligopeptide transporter (POT/PTR) (TC 2.A.17) family.</text>
</comment>
<feature type="transmembrane region" description="Helical" evidence="9">
    <location>
        <begin position="158"/>
        <end position="178"/>
    </location>
</feature>
<dbReference type="EMBL" id="QYJN01000002">
    <property type="protein sequence ID" value="RIP35939.1"/>
    <property type="molecule type" value="Genomic_DNA"/>
</dbReference>
<feature type="transmembrane region" description="Helical" evidence="9">
    <location>
        <begin position="120"/>
        <end position="137"/>
    </location>
</feature>
<feature type="transmembrane region" description="Helical" evidence="9">
    <location>
        <begin position="235"/>
        <end position="254"/>
    </location>
</feature>
<feature type="transmembrane region" description="Helical" evidence="9">
    <location>
        <begin position="68"/>
        <end position="90"/>
    </location>
</feature>
<evidence type="ECO:0000256" key="1">
    <source>
        <dbReference type="ARBA" id="ARBA00004651"/>
    </source>
</evidence>
<feature type="transmembrane region" description="Helical" evidence="9">
    <location>
        <begin position="342"/>
        <end position="364"/>
    </location>
</feature>
<keyword evidence="4" id="KW-1003">Cell membrane</keyword>
<evidence type="ECO:0000256" key="9">
    <source>
        <dbReference type="SAM" id="Phobius"/>
    </source>
</evidence>
<dbReference type="PANTHER" id="PTHR23517">
    <property type="entry name" value="RESISTANCE PROTEIN MDTM, PUTATIVE-RELATED-RELATED"/>
    <property type="match status" value="1"/>
</dbReference>
<proteinExistence type="inferred from homology"/>
<name>A0A3A0VT01_STAGA</name>
<sequence length="502" mass="54472">MQNQTTTHGQDVQSIPQKGFFGHPKGLGVLFFVEFWERFSYYGMRALLIFYMYFAIKDGGLGMDKATAQSVMAVYGALIYMTSVLGGWIADRVTGTRSATLIGGILIIIGHIFLSLPLDIVGLFISMFFIIVGSGLMKPNISNIVGRLYPENDVRLDAGFVIFYMSVNMGGLISPLILNHFVGTGNFHGGFLIAAIGMALGLVWYVLFNKKNLGTIGTKASNPLSASEKKKYSSLFIVAILIIAAVLIITGLTGTLSFNIISTAVLVLGVALPIIYFTIMIRSKDVTDDERSRVIAFIPLFILGVLFWSIQEQGANVLNLYAFESSDMKLNLFGWKSDFGPALFQSINPLFIVLLAPVVSLVWAKMARRQPSIATKFVLGAFLAGASYIMIGLIGHSAGASHISVNWVILSYIICVIGELCLSPTGNSAAVKLAPKAFNAQMMSLWLLTNACAQAINGSLVHLIEPLGYKNYFLFLGAIAIIVSIIILAFVPKIVKGMRGIK</sequence>
<evidence type="ECO:0000256" key="6">
    <source>
        <dbReference type="ARBA" id="ARBA00022989"/>
    </source>
</evidence>
<dbReference type="GO" id="GO:0005886">
    <property type="term" value="C:plasma membrane"/>
    <property type="evidence" value="ECO:0007669"/>
    <property type="project" value="UniProtKB-SubCell"/>
</dbReference>
<dbReference type="GO" id="GO:0071916">
    <property type="term" value="F:dipeptide transmembrane transporter activity"/>
    <property type="evidence" value="ECO:0007669"/>
    <property type="project" value="UniProtKB-ARBA"/>
</dbReference>
<dbReference type="CDD" id="cd17346">
    <property type="entry name" value="MFS_DtpA_like"/>
    <property type="match status" value="1"/>
</dbReference>
<dbReference type="GO" id="GO:0042937">
    <property type="term" value="F:tripeptide transmembrane transporter activity"/>
    <property type="evidence" value="ECO:0007669"/>
    <property type="project" value="UniProtKB-ARBA"/>
</dbReference>
<comment type="subcellular location">
    <subcellularLocation>
        <location evidence="1">Cell membrane</location>
        <topology evidence="1">Multi-pass membrane protein</topology>
    </subcellularLocation>
    <subcellularLocation>
        <location evidence="8">Membrane</location>
        <topology evidence="8">Multi-pass membrane protein</topology>
    </subcellularLocation>
</comment>
<gene>
    <name evidence="11" type="ORF">BUZ14_04610</name>
</gene>
<dbReference type="Proteomes" id="UP000265541">
    <property type="component" value="Unassembled WGS sequence"/>
</dbReference>
<dbReference type="PROSITE" id="PS50850">
    <property type="entry name" value="MFS"/>
    <property type="match status" value="1"/>
</dbReference>
<dbReference type="GO" id="GO:0035443">
    <property type="term" value="P:tripeptide transmembrane transport"/>
    <property type="evidence" value="ECO:0007669"/>
    <property type="project" value="UniProtKB-ARBA"/>
</dbReference>
<dbReference type="NCBIfam" id="TIGR00924">
    <property type="entry name" value="yjdL_sub1_fam"/>
    <property type="match status" value="1"/>
</dbReference>
<feature type="transmembrane region" description="Helical" evidence="9">
    <location>
        <begin position="190"/>
        <end position="208"/>
    </location>
</feature>
<dbReference type="InterPro" id="IPR050171">
    <property type="entry name" value="MFS_Transporters"/>
</dbReference>
<dbReference type="AlphaFoldDB" id="A0A3A0VT01"/>
<dbReference type="SUPFAM" id="SSF103473">
    <property type="entry name" value="MFS general substrate transporter"/>
    <property type="match status" value="2"/>
</dbReference>
<feature type="transmembrane region" description="Helical" evidence="9">
    <location>
        <begin position="39"/>
        <end position="56"/>
    </location>
</feature>
<dbReference type="Pfam" id="PF00854">
    <property type="entry name" value="PTR2"/>
    <property type="match status" value="1"/>
</dbReference>
<protein>
    <submittedName>
        <fullName evidence="11">Peptide MFS transporter</fullName>
    </submittedName>
</protein>
<dbReference type="InterPro" id="IPR005279">
    <property type="entry name" value="Dipep/tripep_permease"/>
</dbReference>
<dbReference type="OrthoDB" id="9772725at2"/>
<feature type="transmembrane region" description="Helical" evidence="9">
    <location>
        <begin position="293"/>
        <end position="310"/>
    </location>
</feature>
<dbReference type="Gene3D" id="1.20.1250.20">
    <property type="entry name" value="MFS general substrate transporter like domains"/>
    <property type="match status" value="1"/>
</dbReference>
<dbReference type="PANTHER" id="PTHR23517:SF15">
    <property type="entry name" value="PROTON-DEPENDENT OLIGOPEPTIDE FAMILY TRANSPORT PROTEIN"/>
    <property type="match status" value="1"/>
</dbReference>
<reference evidence="11 12" key="1">
    <citation type="journal article" date="2016" name="Front. Microbiol.">
        <title>Comprehensive Phylogenetic Analysis of Bovine Non-aureus Staphylococci Species Based on Whole-Genome Sequencing.</title>
        <authorList>
            <person name="Naushad S."/>
            <person name="Barkema H.W."/>
            <person name="Luby C."/>
            <person name="Condas L.A."/>
            <person name="Nobrega D.B."/>
            <person name="Carson D.A."/>
            <person name="De Buck J."/>
        </authorList>
    </citation>
    <scope>NUCLEOTIDE SEQUENCE [LARGE SCALE GENOMIC DNA]</scope>
    <source>
        <strain evidence="11 12">SNUC 4781</strain>
    </source>
</reference>
<evidence type="ECO:0000313" key="12">
    <source>
        <dbReference type="Proteomes" id="UP000265541"/>
    </source>
</evidence>
<organism evidence="11 12">
    <name type="scientific">Staphylococcus gallinarum</name>
    <dbReference type="NCBI Taxonomy" id="1293"/>
    <lineage>
        <taxon>Bacteria</taxon>
        <taxon>Bacillati</taxon>
        <taxon>Bacillota</taxon>
        <taxon>Bacilli</taxon>
        <taxon>Bacillales</taxon>
        <taxon>Staphylococcaceae</taxon>
        <taxon>Staphylococcus</taxon>
    </lineage>
</organism>
<evidence type="ECO:0000256" key="8">
    <source>
        <dbReference type="RuleBase" id="RU003755"/>
    </source>
</evidence>
<feature type="transmembrane region" description="Helical" evidence="9">
    <location>
        <begin position="404"/>
        <end position="422"/>
    </location>
</feature>
<keyword evidence="6 9" id="KW-1133">Transmembrane helix</keyword>
<keyword evidence="7 9" id="KW-0472">Membrane</keyword>
<feature type="transmembrane region" description="Helical" evidence="9">
    <location>
        <begin position="472"/>
        <end position="492"/>
    </location>
</feature>
<evidence type="ECO:0000256" key="7">
    <source>
        <dbReference type="ARBA" id="ARBA00023136"/>
    </source>
</evidence>
<dbReference type="InterPro" id="IPR036259">
    <property type="entry name" value="MFS_trans_sf"/>
</dbReference>
<feature type="transmembrane region" description="Helical" evidence="9">
    <location>
        <begin position="97"/>
        <end position="114"/>
    </location>
</feature>
<evidence type="ECO:0000256" key="3">
    <source>
        <dbReference type="ARBA" id="ARBA00022448"/>
    </source>
</evidence>
<dbReference type="InterPro" id="IPR018456">
    <property type="entry name" value="PTR2_symporter_CS"/>
</dbReference>
<dbReference type="FunFam" id="1.20.1250.20:FF:000017">
    <property type="entry name" value="Dipeptide and tripeptide permease A"/>
    <property type="match status" value="1"/>
</dbReference>
<feature type="transmembrane region" description="Helical" evidence="9">
    <location>
        <begin position="376"/>
        <end position="398"/>
    </location>
</feature>
<dbReference type="PROSITE" id="PS01023">
    <property type="entry name" value="PTR2_2"/>
    <property type="match status" value="1"/>
</dbReference>